<dbReference type="PANTHER" id="PTHR43585">
    <property type="entry name" value="FUMIPYRROLE BIOSYNTHESIS PROTEIN C"/>
    <property type="match status" value="1"/>
</dbReference>
<dbReference type="Proteomes" id="UP001592531">
    <property type="component" value="Unassembled WGS sequence"/>
</dbReference>
<accession>A0ABV6VYS2</accession>
<dbReference type="PROSITE" id="PS50975">
    <property type="entry name" value="ATP_GRASP"/>
    <property type="match status" value="1"/>
</dbReference>
<dbReference type="InterPro" id="IPR052032">
    <property type="entry name" value="ATP-dep_AA_Ligase"/>
</dbReference>
<keyword evidence="1" id="KW-0436">Ligase</keyword>
<evidence type="ECO:0000313" key="6">
    <source>
        <dbReference type="EMBL" id="MFC1418880.1"/>
    </source>
</evidence>
<dbReference type="Pfam" id="PF13535">
    <property type="entry name" value="ATP-grasp_4"/>
    <property type="match status" value="1"/>
</dbReference>
<evidence type="ECO:0000256" key="3">
    <source>
        <dbReference type="ARBA" id="ARBA00022840"/>
    </source>
</evidence>
<evidence type="ECO:0000256" key="1">
    <source>
        <dbReference type="ARBA" id="ARBA00022598"/>
    </source>
</evidence>
<evidence type="ECO:0000256" key="2">
    <source>
        <dbReference type="ARBA" id="ARBA00022741"/>
    </source>
</evidence>
<dbReference type="Gene3D" id="3.30.470.20">
    <property type="entry name" value="ATP-grasp fold, B domain"/>
    <property type="match status" value="1"/>
</dbReference>
<dbReference type="EMBL" id="JBHFAB010000014">
    <property type="protein sequence ID" value="MFC1418880.1"/>
    <property type="molecule type" value="Genomic_DNA"/>
</dbReference>
<dbReference type="PANTHER" id="PTHR43585:SF2">
    <property type="entry name" value="ATP-GRASP ENZYME FSQD"/>
    <property type="match status" value="1"/>
</dbReference>
<evidence type="ECO:0000256" key="4">
    <source>
        <dbReference type="PROSITE-ProRule" id="PRU00409"/>
    </source>
</evidence>
<protein>
    <submittedName>
        <fullName evidence="6">Acetyl-CoA carboxylase biotin carboxylase subunit family protein</fullName>
    </submittedName>
</protein>
<reference evidence="6 7" key="1">
    <citation type="submission" date="2024-09" db="EMBL/GenBank/DDBJ databases">
        <authorList>
            <person name="Lee S.D."/>
        </authorList>
    </citation>
    <scope>NUCLEOTIDE SEQUENCE [LARGE SCALE GENOMIC DNA]</scope>
    <source>
        <strain evidence="6 7">N8-3</strain>
    </source>
</reference>
<dbReference type="InterPro" id="IPR011761">
    <property type="entry name" value="ATP-grasp"/>
</dbReference>
<gene>
    <name evidence="6" type="ORF">ACEZDE_19905</name>
</gene>
<comment type="caution">
    <text evidence="6">The sequence shown here is derived from an EMBL/GenBank/DDBJ whole genome shotgun (WGS) entry which is preliminary data.</text>
</comment>
<name>A0ABV6VYS2_9ACTN</name>
<evidence type="ECO:0000313" key="7">
    <source>
        <dbReference type="Proteomes" id="UP001592531"/>
    </source>
</evidence>
<feature type="domain" description="ATP-grasp" evidence="5">
    <location>
        <begin position="123"/>
        <end position="322"/>
    </location>
</feature>
<keyword evidence="7" id="KW-1185">Reference proteome</keyword>
<keyword evidence="3 4" id="KW-0067">ATP-binding</keyword>
<organism evidence="6 7">
    <name type="scientific">Streptacidiphilus cavernicola</name>
    <dbReference type="NCBI Taxonomy" id="3342716"/>
    <lineage>
        <taxon>Bacteria</taxon>
        <taxon>Bacillati</taxon>
        <taxon>Actinomycetota</taxon>
        <taxon>Actinomycetes</taxon>
        <taxon>Kitasatosporales</taxon>
        <taxon>Streptomycetaceae</taxon>
        <taxon>Streptacidiphilus</taxon>
    </lineage>
</organism>
<dbReference type="RefSeq" id="WP_380537670.1">
    <property type="nucleotide sequence ID" value="NZ_JBHFAB010000014.1"/>
</dbReference>
<evidence type="ECO:0000259" key="5">
    <source>
        <dbReference type="PROSITE" id="PS50975"/>
    </source>
</evidence>
<dbReference type="SUPFAM" id="SSF56059">
    <property type="entry name" value="Glutathione synthetase ATP-binding domain-like"/>
    <property type="match status" value="1"/>
</dbReference>
<keyword evidence="2 4" id="KW-0547">Nucleotide-binding</keyword>
<proteinExistence type="predicted"/>
<sequence length="422" mass="43890">MSGPLAGAFVQLGATRDGLDPYLSCARRRGLPAVLVETPAYLRWRRALGRQPFDLEVPVEQPQDAARVRAALAAARVRPSLLLTGFERYAQAGFELARSLEAAPWPQCGAEFRPLDKQRQREALAASCAGLPQPRFALVAAGRPVEDLGYPQVLKPVDGGGGLGVLLADSPSAAARALARIAALSNYGGGAFTAVMAEEFVKGPEVSLQGIAYQGEPVLLSVCEKITALEEVADDPDLRGFREVGHVARPGTTATADLRELARLCLAATGYRQGPFHVDAILGGAGPVFVEMGFRLSGGGLVSLVEQATGTDWAAEVFRVHLDGTAPRLGQSRPGSGAAGQVAVVSAAELDAAAALAGPGISVQVQPSAAPPTDGLSAADLDVLGSDLMRHTGSIGRVVLVGGRPDEIHRRLESLVLTRKAG</sequence>